<organism evidence="1">
    <name type="scientific">Physcomitrium patens</name>
    <name type="common">Spreading-leaved earth moss</name>
    <name type="synonym">Physcomitrella patens</name>
    <dbReference type="NCBI Taxonomy" id="3218"/>
    <lineage>
        <taxon>Eukaryota</taxon>
        <taxon>Viridiplantae</taxon>
        <taxon>Streptophyta</taxon>
        <taxon>Embryophyta</taxon>
        <taxon>Bryophyta</taxon>
        <taxon>Bryophytina</taxon>
        <taxon>Bryopsida</taxon>
        <taxon>Funariidae</taxon>
        <taxon>Funariales</taxon>
        <taxon>Funariaceae</taxon>
        <taxon>Physcomitrium</taxon>
    </lineage>
</organism>
<accession>A0A2K1JE38</accession>
<dbReference type="Proteomes" id="UP000006727">
    <property type="component" value="Chromosome 15"/>
</dbReference>
<gene>
    <name evidence="1" type="ORF">PHYPA_020064</name>
</gene>
<name>A0A2K1JE38_PHYPA</name>
<dbReference type="EnsemblPlants" id="Pp3c15_22030V3.1">
    <property type="protein sequence ID" value="Pp3c15_22030V3.1"/>
    <property type="gene ID" value="Pp3c15_22030"/>
</dbReference>
<reference evidence="1 3" key="1">
    <citation type="journal article" date="2008" name="Science">
        <title>The Physcomitrella genome reveals evolutionary insights into the conquest of land by plants.</title>
        <authorList>
            <person name="Rensing S."/>
            <person name="Lang D."/>
            <person name="Zimmer A."/>
            <person name="Terry A."/>
            <person name="Salamov A."/>
            <person name="Shapiro H."/>
            <person name="Nishiyama T."/>
            <person name="Perroud P.-F."/>
            <person name="Lindquist E."/>
            <person name="Kamisugi Y."/>
            <person name="Tanahashi T."/>
            <person name="Sakakibara K."/>
            <person name="Fujita T."/>
            <person name="Oishi K."/>
            <person name="Shin-I T."/>
            <person name="Kuroki Y."/>
            <person name="Toyoda A."/>
            <person name="Suzuki Y."/>
            <person name="Hashimoto A."/>
            <person name="Yamaguchi K."/>
            <person name="Sugano A."/>
            <person name="Kohara Y."/>
            <person name="Fujiyama A."/>
            <person name="Anterola A."/>
            <person name="Aoki S."/>
            <person name="Ashton N."/>
            <person name="Barbazuk W.B."/>
            <person name="Barker E."/>
            <person name="Bennetzen J."/>
            <person name="Bezanilla M."/>
            <person name="Blankenship R."/>
            <person name="Cho S.H."/>
            <person name="Dutcher S."/>
            <person name="Estelle M."/>
            <person name="Fawcett J.A."/>
            <person name="Gundlach H."/>
            <person name="Hanada K."/>
            <person name="Heyl A."/>
            <person name="Hicks K.A."/>
            <person name="Hugh J."/>
            <person name="Lohr M."/>
            <person name="Mayer K."/>
            <person name="Melkozernov A."/>
            <person name="Murata T."/>
            <person name="Nelson D."/>
            <person name="Pils B."/>
            <person name="Prigge M."/>
            <person name="Reiss B."/>
            <person name="Renner T."/>
            <person name="Rombauts S."/>
            <person name="Rushton P."/>
            <person name="Sanderfoot A."/>
            <person name="Schween G."/>
            <person name="Shiu S.-H."/>
            <person name="Stueber K."/>
            <person name="Theodoulou F.L."/>
            <person name="Tu H."/>
            <person name="Van de Peer Y."/>
            <person name="Verrier P.J."/>
            <person name="Waters E."/>
            <person name="Wood A."/>
            <person name="Yang L."/>
            <person name="Cove D."/>
            <person name="Cuming A."/>
            <person name="Hasebe M."/>
            <person name="Lucas S."/>
            <person name="Mishler D.B."/>
            <person name="Reski R."/>
            <person name="Grigoriev I."/>
            <person name="Quatrano R.S."/>
            <person name="Boore J.L."/>
        </authorList>
    </citation>
    <scope>NUCLEOTIDE SEQUENCE [LARGE SCALE GENOMIC DNA]</scope>
    <source>
        <strain evidence="2 3">cv. Gransden 2004</strain>
    </source>
</reference>
<proteinExistence type="predicted"/>
<dbReference type="AlphaFoldDB" id="A0A2K1JE38"/>
<dbReference type="EMBL" id="ABEU02000015">
    <property type="protein sequence ID" value="PNR39784.1"/>
    <property type="molecule type" value="Genomic_DNA"/>
</dbReference>
<evidence type="ECO:0000313" key="3">
    <source>
        <dbReference type="Proteomes" id="UP000006727"/>
    </source>
</evidence>
<keyword evidence="3" id="KW-1185">Reference proteome</keyword>
<dbReference type="Gramene" id="Pp3c15_22030V3.1">
    <property type="protein sequence ID" value="Pp3c15_22030V3.1"/>
    <property type="gene ID" value="Pp3c15_22030"/>
</dbReference>
<protein>
    <submittedName>
        <fullName evidence="1 2">Uncharacterized protein</fullName>
    </submittedName>
</protein>
<reference evidence="1 3" key="2">
    <citation type="journal article" date="2018" name="Plant J.">
        <title>The Physcomitrella patens chromosome-scale assembly reveals moss genome structure and evolution.</title>
        <authorList>
            <person name="Lang D."/>
            <person name="Ullrich K.K."/>
            <person name="Murat F."/>
            <person name="Fuchs J."/>
            <person name="Jenkins J."/>
            <person name="Haas F.B."/>
            <person name="Piednoel M."/>
            <person name="Gundlach H."/>
            <person name="Van Bel M."/>
            <person name="Meyberg R."/>
            <person name="Vives C."/>
            <person name="Morata J."/>
            <person name="Symeonidi A."/>
            <person name="Hiss M."/>
            <person name="Muchero W."/>
            <person name="Kamisugi Y."/>
            <person name="Saleh O."/>
            <person name="Blanc G."/>
            <person name="Decker E.L."/>
            <person name="van Gessel N."/>
            <person name="Grimwood J."/>
            <person name="Hayes R.D."/>
            <person name="Graham S.W."/>
            <person name="Gunter L.E."/>
            <person name="McDaniel S.F."/>
            <person name="Hoernstein S.N.W."/>
            <person name="Larsson A."/>
            <person name="Li F.W."/>
            <person name="Perroud P.F."/>
            <person name="Phillips J."/>
            <person name="Ranjan P."/>
            <person name="Rokshar D.S."/>
            <person name="Rothfels C.J."/>
            <person name="Schneider L."/>
            <person name="Shu S."/>
            <person name="Stevenson D.W."/>
            <person name="Thummler F."/>
            <person name="Tillich M."/>
            <person name="Villarreal Aguilar J.C."/>
            <person name="Widiez T."/>
            <person name="Wong G.K."/>
            <person name="Wymore A."/>
            <person name="Zhang Y."/>
            <person name="Zimmer A.D."/>
            <person name="Quatrano R.S."/>
            <person name="Mayer K.F.X."/>
            <person name="Goodstein D."/>
            <person name="Casacuberta J.M."/>
            <person name="Vandepoele K."/>
            <person name="Reski R."/>
            <person name="Cuming A.C."/>
            <person name="Tuskan G.A."/>
            <person name="Maumus F."/>
            <person name="Salse J."/>
            <person name="Schmutz J."/>
            <person name="Rensing S.A."/>
        </authorList>
    </citation>
    <scope>NUCLEOTIDE SEQUENCE [LARGE SCALE GENOMIC DNA]</scope>
    <source>
        <strain evidence="2 3">cv. Gransden 2004</strain>
    </source>
</reference>
<evidence type="ECO:0000313" key="2">
    <source>
        <dbReference type="EnsemblPlants" id="Pp3c15_22030V3.1"/>
    </source>
</evidence>
<dbReference type="InParanoid" id="A0A2K1JE38"/>
<sequence>MQSERADMERAQLDQEGTRTLPPKKVQVLAFAAVGGLAWVLDQACHITGSSLEAWIAFPNGYFWRVLCGRGRFFKFANFANL</sequence>
<evidence type="ECO:0000313" key="1">
    <source>
        <dbReference type="EMBL" id="PNR39784.1"/>
    </source>
</evidence>
<reference evidence="2" key="3">
    <citation type="submission" date="2020-12" db="UniProtKB">
        <authorList>
            <consortium name="EnsemblPlants"/>
        </authorList>
    </citation>
    <scope>IDENTIFICATION</scope>
</reference>